<protein>
    <submittedName>
        <fullName evidence="2">Uncharacterized protein</fullName>
    </submittedName>
</protein>
<gene>
    <name evidence="2" type="ORF">K435DRAFT_878582</name>
</gene>
<feature type="compositionally biased region" description="Low complexity" evidence="1">
    <location>
        <begin position="137"/>
        <end position="146"/>
    </location>
</feature>
<evidence type="ECO:0000313" key="3">
    <source>
        <dbReference type="Proteomes" id="UP000297245"/>
    </source>
</evidence>
<dbReference type="EMBL" id="ML180656">
    <property type="protein sequence ID" value="THU76907.1"/>
    <property type="molecule type" value="Genomic_DNA"/>
</dbReference>
<feature type="region of interest" description="Disordered" evidence="1">
    <location>
        <begin position="237"/>
        <end position="273"/>
    </location>
</feature>
<evidence type="ECO:0000313" key="2">
    <source>
        <dbReference type="EMBL" id="THU76907.1"/>
    </source>
</evidence>
<feature type="region of interest" description="Disordered" evidence="1">
    <location>
        <begin position="44"/>
        <end position="63"/>
    </location>
</feature>
<feature type="region of interest" description="Disordered" evidence="1">
    <location>
        <begin position="125"/>
        <end position="218"/>
    </location>
</feature>
<feature type="compositionally biased region" description="Polar residues" evidence="1">
    <location>
        <begin position="201"/>
        <end position="218"/>
    </location>
</feature>
<reference evidence="2 3" key="1">
    <citation type="journal article" date="2019" name="Nat. Ecol. Evol.">
        <title>Megaphylogeny resolves global patterns of mushroom evolution.</title>
        <authorList>
            <person name="Varga T."/>
            <person name="Krizsan K."/>
            <person name="Foldi C."/>
            <person name="Dima B."/>
            <person name="Sanchez-Garcia M."/>
            <person name="Sanchez-Ramirez S."/>
            <person name="Szollosi G.J."/>
            <person name="Szarkandi J.G."/>
            <person name="Papp V."/>
            <person name="Albert L."/>
            <person name="Andreopoulos W."/>
            <person name="Angelini C."/>
            <person name="Antonin V."/>
            <person name="Barry K.W."/>
            <person name="Bougher N.L."/>
            <person name="Buchanan P."/>
            <person name="Buyck B."/>
            <person name="Bense V."/>
            <person name="Catcheside P."/>
            <person name="Chovatia M."/>
            <person name="Cooper J."/>
            <person name="Damon W."/>
            <person name="Desjardin D."/>
            <person name="Finy P."/>
            <person name="Geml J."/>
            <person name="Haridas S."/>
            <person name="Hughes K."/>
            <person name="Justo A."/>
            <person name="Karasinski D."/>
            <person name="Kautmanova I."/>
            <person name="Kiss B."/>
            <person name="Kocsube S."/>
            <person name="Kotiranta H."/>
            <person name="LaButti K.M."/>
            <person name="Lechner B.E."/>
            <person name="Liimatainen K."/>
            <person name="Lipzen A."/>
            <person name="Lukacs Z."/>
            <person name="Mihaltcheva S."/>
            <person name="Morgado L.N."/>
            <person name="Niskanen T."/>
            <person name="Noordeloos M.E."/>
            <person name="Ohm R.A."/>
            <person name="Ortiz-Santana B."/>
            <person name="Ovrebo C."/>
            <person name="Racz N."/>
            <person name="Riley R."/>
            <person name="Savchenko A."/>
            <person name="Shiryaev A."/>
            <person name="Soop K."/>
            <person name="Spirin V."/>
            <person name="Szebenyi C."/>
            <person name="Tomsovsky M."/>
            <person name="Tulloss R.E."/>
            <person name="Uehling J."/>
            <person name="Grigoriev I.V."/>
            <person name="Vagvolgyi C."/>
            <person name="Papp T."/>
            <person name="Martin F.M."/>
            <person name="Miettinen O."/>
            <person name="Hibbett D.S."/>
            <person name="Nagy L.G."/>
        </authorList>
    </citation>
    <scope>NUCLEOTIDE SEQUENCE [LARGE SCALE GENOMIC DNA]</scope>
    <source>
        <strain evidence="2 3">CBS 962.96</strain>
    </source>
</reference>
<sequence>MEQRALEEFGYGTLLFTLELSSSSEWHKFIQNLDDHLWRTCSDQKSESESDSSSTTTTSTHPEIRIPRLETDWEMYAIVHRLLFLNVKNAVDQRPSESRPWVCEGFCESPGPISMSSNRFDLKSRFSGSDEEEDPVDLSSYHSLSDSDSERSAPDTKLRRVSFETEAVRVSSQSTATRRKYPRSPCPSLMITSRKCREETTSSSDPSENDSQVASSRPNINYAGDFLRIRTVGVGNHRLHDRDDGSIESREGGNIFLQGDRGYDGDDEDDDGV</sequence>
<proteinExistence type="predicted"/>
<feature type="compositionally biased region" description="Low complexity" evidence="1">
    <location>
        <begin position="51"/>
        <end position="60"/>
    </location>
</feature>
<dbReference type="Proteomes" id="UP000297245">
    <property type="component" value="Unassembled WGS sequence"/>
</dbReference>
<keyword evidence="3" id="KW-1185">Reference proteome</keyword>
<feature type="compositionally biased region" description="Basic and acidic residues" evidence="1">
    <location>
        <begin position="148"/>
        <end position="167"/>
    </location>
</feature>
<organism evidence="2 3">
    <name type="scientific">Dendrothele bispora (strain CBS 962.96)</name>
    <dbReference type="NCBI Taxonomy" id="1314807"/>
    <lineage>
        <taxon>Eukaryota</taxon>
        <taxon>Fungi</taxon>
        <taxon>Dikarya</taxon>
        <taxon>Basidiomycota</taxon>
        <taxon>Agaricomycotina</taxon>
        <taxon>Agaricomycetes</taxon>
        <taxon>Agaricomycetidae</taxon>
        <taxon>Agaricales</taxon>
        <taxon>Agaricales incertae sedis</taxon>
        <taxon>Dendrothele</taxon>
    </lineage>
</organism>
<name>A0A4S8KMU2_DENBC</name>
<accession>A0A4S8KMU2</accession>
<evidence type="ECO:0000256" key="1">
    <source>
        <dbReference type="SAM" id="MobiDB-lite"/>
    </source>
</evidence>
<dbReference type="AlphaFoldDB" id="A0A4S8KMU2"/>
<feature type="compositionally biased region" description="Basic and acidic residues" evidence="1">
    <location>
        <begin position="238"/>
        <end position="251"/>
    </location>
</feature>